<sequence>MAPSNLPELLQKLLDNTLQPEELQALRQWLADPAHDTAVEDFIEKIYYQHRYQEAPAASIEALQRLLIAQLQQTPNAGLKATGSDPLKQAAETETAIVTPIGRNRRRQWLAAAAITIGIGLTAYFWLATPTEAPATAANNTTPTTPPKPGTDGAILTLADGRQLTLDSLGNGALTTENGMQVVLENQQLSYRATHTEAPEAITYNTLTTPRGRQFRMVLPDGTRVWLNSASSLVYPTRFTGTERKVTITGEAYFEVAKQPQQPFRVVAYDHTTEVLGTDLNINAYTDEPYTRTTLIDGRIRVLPLGADSKPVNLQPGQQVLLANGNPSQTRVVTADTEEVVAWKNGYFQFSEIDIQALMRQVARWYDVSIRYEGNLDQLHFSGIVSRRQEMAQLLKILEASHQIRFRQEGQTLIVYPK</sequence>
<feature type="domain" description="Protein FecR C-terminal" evidence="3">
    <location>
        <begin position="347"/>
        <end position="415"/>
    </location>
</feature>
<feature type="domain" description="FecR protein" evidence="2">
    <location>
        <begin position="206"/>
        <end position="300"/>
    </location>
</feature>
<keyword evidence="1" id="KW-0812">Transmembrane</keyword>
<evidence type="ECO:0000313" key="4">
    <source>
        <dbReference type="EMBL" id="WEK35595.1"/>
    </source>
</evidence>
<dbReference type="Gene3D" id="2.60.120.1440">
    <property type="match status" value="1"/>
</dbReference>
<gene>
    <name evidence="4" type="ORF">P0Y53_24180</name>
</gene>
<dbReference type="GO" id="GO:0016989">
    <property type="term" value="F:sigma factor antagonist activity"/>
    <property type="evidence" value="ECO:0007669"/>
    <property type="project" value="TreeGrafter"/>
</dbReference>
<organism evidence="4 5">
    <name type="scientific">Candidatus Pseudobacter hemicellulosilyticus</name>
    <dbReference type="NCBI Taxonomy" id="3121375"/>
    <lineage>
        <taxon>Bacteria</taxon>
        <taxon>Pseudomonadati</taxon>
        <taxon>Bacteroidota</taxon>
        <taxon>Chitinophagia</taxon>
        <taxon>Chitinophagales</taxon>
        <taxon>Chitinophagaceae</taxon>
        <taxon>Pseudobacter</taxon>
    </lineage>
</organism>
<keyword evidence="1" id="KW-0472">Membrane</keyword>
<evidence type="ECO:0000313" key="5">
    <source>
        <dbReference type="Proteomes" id="UP001220610"/>
    </source>
</evidence>
<name>A0AAJ5WWD5_9BACT</name>
<accession>A0AAJ5WWD5</accession>
<evidence type="ECO:0000259" key="3">
    <source>
        <dbReference type="Pfam" id="PF16344"/>
    </source>
</evidence>
<reference evidence="4" key="1">
    <citation type="submission" date="2023-03" db="EMBL/GenBank/DDBJ databases">
        <title>Andean soil-derived lignocellulolytic bacterial consortium as a source of novel taxa and putative plastic-active enzymes.</title>
        <authorList>
            <person name="Diaz-Garcia L."/>
            <person name="Chuvochina M."/>
            <person name="Feuerriegel G."/>
            <person name="Bunk B."/>
            <person name="Sproer C."/>
            <person name="Streit W.R."/>
            <person name="Rodriguez L.M."/>
            <person name="Overmann J."/>
            <person name="Jimenez D.J."/>
        </authorList>
    </citation>
    <scope>NUCLEOTIDE SEQUENCE</scope>
    <source>
        <strain evidence="4">MAG 7</strain>
    </source>
</reference>
<protein>
    <submittedName>
        <fullName evidence="4">DUF4974 domain-containing protein</fullName>
    </submittedName>
</protein>
<dbReference type="EMBL" id="CP119311">
    <property type="protein sequence ID" value="WEK35595.1"/>
    <property type="molecule type" value="Genomic_DNA"/>
</dbReference>
<dbReference type="InterPro" id="IPR032508">
    <property type="entry name" value="FecR_C"/>
</dbReference>
<dbReference type="InterPro" id="IPR012373">
    <property type="entry name" value="Ferrdict_sens_TM"/>
</dbReference>
<evidence type="ECO:0000259" key="2">
    <source>
        <dbReference type="Pfam" id="PF04773"/>
    </source>
</evidence>
<dbReference type="InterPro" id="IPR006860">
    <property type="entry name" value="FecR"/>
</dbReference>
<proteinExistence type="predicted"/>
<dbReference type="Pfam" id="PF04773">
    <property type="entry name" value="FecR"/>
    <property type="match status" value="1"/>
</dbReference>
<feature type="transmembrane region" description="Helical" evidence="1">
    <location>
        <begin position="109"/>
        <end position="127"/>
    </location>
</feature>
<dbReference type="AlphaFoldDB" id="A0AAJ5WWD5"/>
<keyword evidence="1" id="KW-1133">Transmembrane helix</keyword>
<evidence type="ECO:0000256" key="1">
    <source>
        <dbReference type="SAM" id="Phobius"/>
    </source>
</evidence>
<dbReference type="Pfam" id="PF16344">
    <property type="entry name" value="FecR_C"/>
    <property type="match status" value="1"/>
</dbReference>
<dbReference type="PANTHER" id="PTHR30273">
    <property type="entry name" value="PERIPLASMIC SIGNAL SENSOR AND SIGMA FACTOR ACTIVATOR FECR-RELATED"/>
    <property type="match status" value="1"/>
</dbReference>
<dbReference type="Gene3D" id="3.55.50.30">
    <property type="match status" value="1"/>
</dbReference>
<dbReference type="Proteomes" id="UP001220610">
    <property type="component" value="Chromosome"/>
</dbReference>
<dbReference type="PANTHER" id="PTHR30273:SF2">
    <property type="entry name" value="PROTEIN FECR"/>
    <property type="match status" value="1"/>
</dbReference>